<sequence>MLGASSSNDAPTRHEEYYFEVIIFLVEDTLFRVPRYAFEESPIFHDMFSLPVSTSVHDGQSDEQPLHLQGILHTDFEQLLRVMYPLQPRKTPSLEKEEWISVLKLSTMWEFHSMRALAITQLTALLYGDPTGRFVLARQYKVKEWFTSAANELVRRAHPINFEEAQLIGFDIALKLAALRERPVQLNHHGREFVTFRGAKAFDYVATITQSVLKEEYSEVSDYDRQ</sequence>
<evidence type="ECO:0000313" key="1">
    <source>
        <dbReference type="EMBL" id="TFK74665.1"/>
    </source>
</evidence>
<evidence type="ECO:0000313" key="2">
    <source>
        <dbReference type="Proteomes" id="UP000308600"/>
    </source>
</evidence>
<proteinExistence type="predicted"/>
<keyword evidence="2" id="KW-1185">Reference proteome</keyword>
<protein>
    <submittedName>
        <fullName evidence="1">Uncharacterized protein</fullName>
    </submittedName>
</protein>
<dbReference type="EMBL" id="ML208267">
    <property type="protein sequence ID" value="TFK74665.1"/>
    <property type="molecule type" value="Genomic_DNA"/>
</dbReference>
<name>A0ACD3B937_9AGAR</name>
<organism evidence="1 2">
    <name type="scientific">Pluteus cervinus</name>
    <dbReference type="NCBI Taxonomy" id="181527"/>
    <lineage>
        <taxon>Eukaryota</taxon>
        <taxon>Fungi</taxon>
        <taxon>Dikarya</taxon>
        <taxon>Basidiomycota</taxon>
        <taxon>Agaricomycotina</taxon>
        <taxon>Agaricomycetes</taxon>
        <taxon>Agaricomycetidae</taxon>
        <taxon>Agaricales</taxon>
        <taxon>Pluteineae</taxon>
        <taxon>Pluteaceae</taxon>
        <taxon>Pluteus</taxon>
    </lineage>
</organism>
<accession>A0ACD3B937</accession>
<gene>
    <name evidence="1" type="ORF">BDN72DRAFT_893009</name>
</gene>
<dbReference type="Proteomes" id="UP000308600">
    <property type="component" value="Unassembled WGS sequence"/>
</dbReference>
<reference evidence="1 2" key="1">
    <citation type="journal article" date="2019" name="Nat. Ecol. Evol.">
        <title>Megaphylogeny resolves global patterns of mushroom evolution.</title>
        <authorList>
            <person name="Varga T."/>
            <person name="Krizsan K."/>
            <person name="Foldi C."/>
            <person name="Dima B."/>
            <person name="Sanchez-Garcia M."/>
            <person name="Sanchez-Ramirez S."/>
            <person name="Szollosi G.J."/>
            <person name="Szarkandi J.G."/>
            <person name="Papp V."/>
            <person name="Albert L."/>
            <person name="Andreopoulos W."/>
            <person name="Angelini C."/>
            <person name="Antonin V."/>
            <person name="Barry K.W."/>
            <person name="Bougher N.L."/>
            <person name="Buchanan P."/>
            <person name="Buyck B."/>
            <person name="Bense V."/>
            <person name="Catcheside P."/>
            <person name="Chovatia M."/>
            <person name="Cooper J."/>
            <person name="Damon W."/>
            <person name="Desjardin D."/>
            <person name="Finy P."/>
            <person name="Geml J."/>
            <person name="Haridas S."/>
            <person name="Hughes K."/>
            <person name="Justo A."/>
            <person name="Karasinski D."/>
            <person name="Kautmanova I."/>
            <person name="Kiss B."/>
            <person name="Kocsube S."/>
            <person name="Kotiranta H."/>
            <person name="LaButti K.M."/>
            <person name="Lechner B.E."/>
            <person name="Liimatainen K."/>
            <person name="Lipzen A."/>
            <person name="Lukacs Z."/>
            <person name="Mihaltcheva S."/>
            <person name="Morgado L.N."/>
            <person name="Niskanen T."/>
            <person name="Noordeloos M.E."/>
            <person name="Ohm R.A."/>
            <person name="Ortiz-Santana B."/>
            <person name="Ovrebo C."/>
            <person name="Racz N."/>
            <person name="Riley R."/>
            <person name="Savchenko A."/>
            <person name="Shiryaev A."/>
            <person name="Soop K."/>
            <person name="Spirin V."/>
            <person name="Szebenyi C."/>
            <person name="Tomsovsky M."/>
            <person name="Tulloss R.E."/>
            <person name="Uehling J."/>
            <person name="Grigoriev I.V."/>
            <person name="Vagvolgyi C."/>
            <person name="Papp T."/>
            <person name="Martin F.M."/>
            <person name="Miettinen O."/>
            <person name="Hibbett D.S."/>
            <person name="Nagy L.G."/>
        </authorList>
    </citation>
    <scope>NUCLEOTIDE SEQUENCE [LARGE SCALE GENOMIC DNA]</scope>
    <source>
        <strain evidence="1 2">NL-1719</strain>
    </source>
</reference>